<keyword evidence="1" id="KW-0805">Transcription regulation</keyword>
<evidence type="ECO:0000256" key="3">
    <source>
        <dbReference type="ARBA" id="ARBA00023163"/>
    </source>
</evidence>
<sequence>MNLTAISGTQLRRRSLHEELIEALRELIVSGELPPGRKVPEKDLCDLYGVSRTPLREALKVLATDGLVTLEPNRGAWVTQITVQDLDEVFPVMGALEALAGELACQNITDKEIKAIRSLHDRMVGHYEARELDAYFALNQRIHEAILAAARNDTLATQYRSLATRVRRARYVANMTPERWRRATEEHIAIMECLEARDGQALSVILKRHLENKRETVRDWLKSQEAGAVPE</sequence>
<evidence type="ECO:0000313" key="5">
    <source>
        <dbReference type="EMBL" id="MFD1881267.1"/>
    </source>
</evidence>
<dbReference type="Pfam" id="PF00392">
    <property type="entry name" value="GntR"/>
    <property type="match status" value="1"/>
</dbReference>
<keyword evidence="2" id="KW-0238">DNA-binding</keyword>
<evidence type="ECO:0000313" key="6">
    <source>
        <dbReference type="Proteomes" id="UP001597213"/>
    </source>
</evidence>
<dbReference type="CDD" id="cd07377">
    <property type="entry name" value="WHTH_GntR"/>
    <property type="match status" value="1"/>
</dbReference>
<dbReference type="SUPFAM" id="SSF46785">
    <property type="entry name" value="Winged helix' DNA-binding domain"/>
    <property type="match status" value="1"/>
</dbReference>
<dbReference type="InterPro" id="IPR008920">
    <property type="entry name" value="TF_FadR/GntR_C"/>
</dbReference>
<dbReference type="EMBL" id="JBHUEN010000016">
    <property type="protein sequence ID" value="MFD1881267.1"/>
    <property type="molecule type" value="Genomic_DNA"/>
</dbReference>
<name>A0ABW4R5D0_9RHOB</name>
<dbReference type="Proteomes" id="UP001597213">
    <property type="component" value="Unassembled WGS sequence"/>
</dbReference>
<dbReference type="RefSeq" id="WP_379140972.1">
    <property type="nucleotide sequence ID" value="NZ_JBHUEN010000016.1"/>
</dbReference>
<protein>
    <submittedName>
        <fullName evidence="5">GntR family transcriptional regulator</fullName>
    </submittedName>
</protein>
<dbReference type="SMART" id="SM00895">
    <property type="entry name" value="FCD"/>
    <property type="match status" value="1"/>
</dbReference>
<dbReference type="PRINTS" id="PR00035">
    <property type="entry name" value="HTHGNTR"/>
</dbReference>
<dbReference type="InterPro" id="IPR036388">
    <property type="entry name" value="WH-like_DNA-bd_sf"/>
</dbReference>
<evidence type="ECO:0000256" key="2">
    <source>
        <dbReference type="ARBA" id="ARBA00023125"/>
    </source>
</evidence>
<accession>A0ABW4R5D0</accession>
<gene>
    <name evidence="5" type="ORF">ACFSCT_05995</name>
</gene>
<reference evidence="6" key="1">
    <citation type="journal article" date="2019" name="Int. J. Syst. Evol. Microbiol.">
        <title>The Global Catalogue of Microorganisms (GCM) 10K type strain sequencing project: providing services to taxonomists for standard genome sequencing and annotation.</title>
        <authorList>
            <consortium name="The Broad Institute Genomics Platform"/>
            <consortium name="The Broad Institute Genome Sequencing Center for Infectious Disease"/>
            <person name="Wu L."/>
            <person name="Ma J."/>
        </authorList>
    </citation>
    <scope>NUCLEOTIDE SEQUENCE [LARGE SCALE GENOMIC DNA]</scope>
    <source>
        <strain evidence="6">CCUG 56029</strain>
    </source>
</reference>
<dbReference type="InterPro" id="IPR011711">
    <property type="entry name" value="GntR_C"/>
</dbReference>
<keyword evidence="6" id="KW-1185">Reference proteome</keyword>
<comment type="caution">
    <text evidence="5">The sequence shown here is derived from an EMBL/GenBank/DDBJ whole genome shotgun (WGS) entry which is preliminary data.</text>
</comment>
<dbReference type="Gene3D" id="1.10.10.10">
    <property type="entry name" value="Winged helix-like DNA-binding domain superfamily/Winged helix DNA-binding domain"/>
    <property type="match status" value="1"/>
</dbReference>
<proteinExistence type="predicted"/>
<evidence type="ECO:0000256" key="1">
    <source>
        <dbReference type="ARBA" id="ARBA00023015"/>
    </source>
</evidence>
<keyword evidence="3" id="KW-0804">Transcription</keyword>
<dbReference type="PANTHER" id="PTHR43537:SF50">
    <property type="entry name" value="TRANSCRIPTIONAL REGULATORY PROTEIN"/>
    <property type="match status" value="1"/>
</dbReference>
<feature type="domain" description="HTH gntR-type" evidence="4">
    <location>
        <begin position="14"/>
        <end position="81"/>
    </location>
</feature>
<dbReference type="SUPFAM" id="SSF48008">
    <property type="entry name" value="GntR ligand-binding domain-like"/>
    <property type="match status" value="1"/>
</dbReference>
<dbReference type="PANTHER" id="PTHR43537">
    <property type="entry name" value="TRANSCRIPTIONAL REGULATOR, GNTR FAMILY"/>
    <property type="match status" value="1"/>
</dbReference>
<dbReference type="PROSITE" id="PS50949">
    <property type="entry name" value="HTH_GNTR"/>
    <property type="match status" value="1"/>
</dbReference>
<dbReference type="InterPro" id="IPR036390">
    <property type="entry name" value="WH_DNA-bd_sf"/>
</dbReference>
<dbReference type="SMART" id="SM00345">
    <property type="entry name" value="HTH_GNTR"/>
    <property type="match status" value="1"/>
</dbReference>
<evidence type="ECO:0000259" key="4">
    <source>
        <dbReference type="PROSITE" id="PS50949"/>
    </source>
</evidence>
<dbReference type="InterPro" id="IPR000524">
    <property type="entry name" value="Tscrpt_reg_HTH_GntR"/>
</dbReference>
<dbReference type="Gene3D" id="1.20.120.530">
    <property type="entry name" value="GntR ligand-binding domain-like"/>
    <property type="match status" value="1"/>
</dbReference>
<organism evidence="5 6">
    <name type="scientific">Paracoccus pacificus</name>
    <dbReference type="NCBI Taxonomy" id="1463598"/>
    <lineage>
        <taxon>Bacteria</taxon>
        <taxon>Pseudomonadati</taxon>
        <taxon>Pseudomonadota</taxon>
        <taxon>Alphaproteobacteria</taxon>
        <taxon>Rhodobacterales</taxon>
        <taxon>Paracoccaceae</taxon>
        <taxon>Paracoccus</taxon>
    </lineage>
</organism>
<dbReference type="Pfam" id="PF07729">
    <property type="entry name" value="FCD"/>
    <property type="match status" value="1"/>
</dbReference>